<organism evidence="2 3">
    <name type="scientific">Pleurotus ostreatus (strain PC15)</name>
    <name type="common">Oyster mushroom</name>
    <dbReference type="NCBI Taxonomy" id="1137138"/>
    <lineage>
        <taxon>Eukaryota</taxon>
        <taxon>Fungi</taxon>
        <taxon>Dikarya</taxon>
        <taxon>Basidiomycota</taxon>
        <taxon>Agaricomycotina</taxon>
        <taxon>Agaricomycetes</taxon>
        <taxon>Agaricomycetidae</taxon>
        <taxon>Agaricales</taxon>
        <taxon>Pleurotineae</taxon>
        <taxon>Pleurotaceae</taxon>
        <taxon>Pleurotus</taxon>
    </lineage>
</organism>
<evidence type="ECO:0000259" key="1">
    <source>
        <dbReference type="Pfam" id="PF20231"/>
    </source>
</evidence>
<feature type="domain" description="DUF6589" evidence="1">
    <location>
        <begin position="140"/>
        <end position="586"/>
    </location>
</feature>
<dbReference type="HOGENOM" id="CLU_007061_2_0_1"/>
<evidence type="ECO:0000313" key="2">
    <source>
        <dbReference type="EMBL" id="KDQ32258.1"/>
    </source>
</evidence>
<protein>
    <recommendedName>
        <fullName evidence="1">DUF6589 domain-containing protein</fullName>
    </recommendedName>
</protein>
<dbReference type="EMBL" id="KL198005">
    <property type="protein sequence ID" value="KDQ32258.1"/>
    <property type="molecule type" value="Genomic_DNA"/>
</dbReference>
<evidence type="ECO:0000313" key="3">
    <source>
        <dbReference type="Proteomes" id="UP000027073"/>
    </source>
</evidence>
<dbReference type="InParanoid" id="A0A067NW16"/>
<gene>
    <name evidence="2" type="ORF">PLEOSDRAFT_1034860</name>
</gene>
<dbReference type="OrthoDB" id="2496395at2759"/>
<dbReference type="AlphaFoldDB" id="A0A067NW16"/>
<sequence>MSLRTRGTRVALTAITGICFGRKARTMAIDPYFLRNESPQWEMQCASSIKMERTREEKAGLRSTSSIKRHACRQTARDVAKTGLFVTVYDNINMMFQVAEQILGRKNAQENGTCATIFPLFRAAEEDMSAEAYQHSLMNAPPLTLDDILLTSSEQALHEASMRHTLLRVIVEHGGIGFEKWKPRLQETLPKSKSKIQPLKGADGRPLPITTPIHPLPAMEIDESSIVGNVDVINTIDKELRLNQKGVNYLKFVRIMGGDQLTIAHQRLVLNVRAGHESGFHAWQHVVLMPGLFHAKIADCHGILETHFGLPNAGQQSPGSLCFHNTVMDRLPVVLSSLPTFRVVRDLITVSLYAHILHCLLRVSGKATIEEYTSSVTSWATIEEHANQIYQKFVNADVVTKLRDQCAAEEQVQARAIRKKKRPEGEAPKEYEHIAKGDMVFENGVLFIRDALLTREFADAVKAGDSGRVVIILKLWALAYRGSGRSKYAHEMLHVIYNIRHLWPPGLIRKIILNNWLINPSGKDNAFIEIDLLQEHLNFWIKKIYKADGHAHSWDWLAMISPCIDVLRQLARKINGTLGSRQGAKHSIPNLALDIERLMASLKTHEVYIQKNGRVLFPAEKPAADVISKGLAMLTHGSPTTPLADFNTYYSGLR</sequence>
<dbReference type="Proteomes" id="UP000027073">
    <property type="component" value="Unassembled WGS sequence"/>
</dbReference>
<dbReference type="Pfam" id="PF20231">
    <property type="entry name" value="DUF6589"/>
    <property type="match status" value="1"/>
</dbReference>
<proteinExistence type="predicted"/>
<dbReference type="VEuPathDB" id="FungiDB:PLEOSDRAFT_1034860"/>
<reference evidence="3" key="1">
    <citation type="journal article" date="2014" name="Proc. Natl. Acad. Sci. U.S.A.">
        <title>Extensive sampling of basidiomycete genomes demonstrates inadequacy of the white-rot/brown-rot paradigm for wood decay fungi.</title>
        <authorList>
            <person name="Riley R."/>
            <person name="Salamov A.A."/>
            <person name="Brown D.W."/>
            <person name="Nagy L.G."/>
            <person name="Floudas D."/>
            <person name="Held B.W."/>
            <person name="Levasseur A."/>
            <person name="Lombard V."/>
            <person name="Morin E."/>
            <person name="Otillar R."/>
            <person name="Lindquist E.A."/>
            <person name="Sun H."/>
            <person name="LaButti K.M."/>
            <person name="Schmutz J."/>
            <person name="Jabbour D."/>
            <person name="Luo H."/>
            <person name="Baker S.E."/>
            <person name="Pisabarro A.G."/>
            <person name="Walton J.D."/>
            <person name="Blanchette R.A."/>
            <person name="Henrissat B."/>
            <person name="Martin F."/>
            <person name="Cullen D."/>
            <person name="Hibbett D.S."/>
            <person name="Grigoriev I.V."/>
        </authorList>
    </citation>
    <scope>NUCLEOTIDE SEQUENCE [LARGE SCALE GENOMIC DNA]</scope>
    <source>
        <strain evidence="3">PC15</strain>
    </source>
</reference>
<accession>A0A067NW16</accession>
<dbReference type="InterPro" id="IPR046496">
    <property type="entry name" value="DUF6589"/>
</dbReference>
<name>A0A067NW16_PLEO1</name>
<dbReference type="STRING" id="1137138.A0A067NW16"/>